<gene>
    <name evidence="1" type="ORF">F5148DRAFT_1184842</name>
</gene>
<reference evidence="1" key="1">
    <citation type="submission" date="2021-03" db="EMBL/GenBank/DDBJ databases">
        <title>Evolutionary priming and transition to the ectomycorrhizal habit in an iconic lineage of mushroom-forming fungi: is preadaptation a requirement?</title>
        <authorList>
            <consortium name="DOE Joint Genome Institute"/>
            <person name="Looney B.P."/>
            <person name="Miyauchi S."/>
            <person name="Morin E."/>
            <person name="Drula E."/>
            <person name="Courty P.E."/>
            <person name="Chicoki N."/>
            <person name="Fauchery L."/>
            <person name="Kohler A."/>
            <person name="Kuo A."/>
            <person name="LaButti K."/>
            <person name="Pangilinan J."/>
            <person name="Lipzen A."/>
            <person name="Riley R."/>
            <person name="Andreopoulos W."/>
            <person name="He G."/>
            <person name="Johnson J."/>
            <person name="Barry K.W."/>
            <person name="Grigoriev I.V."/>
            <person name="Nagy L."/>
            <person name="Hibbett D."/>
            <person name="Henrissat B."/>
            <person name="Matheny P.B."/>
            <person name="Labbe J."/>
            <person name="Martin A.F."/>
        </authorList>
    </citation>
    <scope>NUCLEOTIDE SEQUENCE</scope>
    <source>
        <strain evidence="1">BPL698</strain>
    </source>
</reference>
<protein>
    <submittedName>
        <fullName evidence="1">Uncharacterized protein</fullName>
    </submittedName>
</protein>
<sequence length="160" mass="17709">MPDPLKTPDALVKEFKKSGEFDRLRRELLTQFQNGDGADAFWSRVDEIARARLNAEDKLHLKAADTLNRELLQELDRFPLVERAVADVPALADPGFAAGIRRHAQNIVRRSRGDPAEEDVSRPNGAVPAPEPAPVQDERRNGAAPREGPPRDEGMEISDG</sequence>
<organism evidence="1 2">
    <name type="scientific">Russula earlei</name>
    <dbReference type="NCBI Taxonomy" id="71964"/>
    <lineage>
        <taxon>Eukaryota</taxon>
        <taxon>Fungi</taxon>
        <taxon>Dikarya</taxon>
        <taxon>Basidiomycota</taxon>
        <taxon>Agaricomycotina</taxon>
        <taxon>Agaricomycetes</taxon>
        <taxon>Russulales</taxon>
        <taxon>Russulaceae</taxon>
        <taxon>Russula</taxon>
    </lineage>
</organism>
<dbReference type="Proteomes" id="UP001207468">
    <property type="component" value="Unassembled WGS sequence"/>
</dbReference>
<proteinExistence type="predicted"/>
<keyword evidence="2" id="KW-1185">Reference proteome</keyword>
<dbReference type="EMBL" id="JAGFNK010000056">
    <property type="protein sequence ID" value="KAI9509753.1"/>
    <property type="molecule type" value="Genomic_DNA"/>
</dbReference>
<name>A0ACC0UDU6_9AGAM</name>
<comment type="caution">
    <text evidence="1">The sequence shown here is derived from an EMBL/GenBank/DDBJ whole genome shotgun (WGS) entry which is preliminary data.</text>
</comment>
<evidence type="ECO:0000313" key="2">
    <source>
        <dbReference type="Proteomes" id="UP001207468"/>
    </source>
</evidence>
<accession>A0ACC0UDU6</accession>
<evidence type="ECO:0000313" key="1">
    <source>
        <dbReference type="EMBL" id="KAI9509753.1"/>
    </source>
</evidence>